<feature type="region of interest" description="Disordered" evidence="1">
    <location>
        <begin position="1"/>
        <end position="20"/>
    </location>
</feature>
<dbReference type="Gene3D" id="1.10.506.10">
    <property type="entry name" value="GTPase Activation - p120gap, domain 1"/>
    <property type="match status" value="2"/>
</dbReference>
<dbReference type="KEGG" id="acan:ACA1_355230"/>
<evidence type="ECO:0000313" key="3">
    <source>
        <dbReference type="EMBL" id="ELR21219.1"/>
    </source>
</evidence>
<reference evidence="3 4" key="1">
    <citation type="journal article" date="2013" name="Genome Biol.">
        <title>Genome of Acanthamoeba castellanii highlights extensive lateral gene transfer and early evolution of tyrosine kinase signaling.</title>
        <authorList>
            <person name="Clarke M."/>
            <person name="Lohan A.J."/>
            <person name="Liu B."/>
            <person name="Lagkouvardos I."/>
            <person name="Roy S."/>
            <person name="Zafar N."/>
            <person name="Bertelli C."/>
            <person name="Schilde C."/>
            <person name="Kianianmomeni A."/>
            <person name="Burglin T.R."/>
            <person name="Frech C."/>
            <person name="Turcotte B."/>
            <person name="Kopec K.O."/>
            <person name="Synnott J.M."/>
            <person name="Choo C."/>
            <person name="Paponov I."/>
            <person name="Finkler A."/>
            <person name="Soon Heng Tan C."/>
            <person name="Hutchins A.P."/>
            <person name="Weinmeier T."/>
            <person name="Rattei T."/>
            <person name="Chu J.S."/>
            <person name="Gimenez G."/>
            <person name="Irimia M."/>
            <person name="Rigden D.J."/>
            <person name="Fitzpatrick D.A."/>
            <person name="Lorenzo-Morales J."/>
            <person name="Bateman A."/>
            <person name="Chiu C.H."/>
            <person name="Tang P."/>
            <person name="Hegemann P."/>
            <person name="Fromm H."/>
            <person name="Raoult D."/>
            <person name="Greub G."/>
            <person name="Miranda-Saavedra D."/>
            <person name="Chen N."/>
            <person name="Nash P."/>
            <person name="Ginger M.L."/>
            <person name="Horn M."/>
            <person name="Schaap P."/>
            <person name="Caler L."/>
            <person name="Loftus B."/>
        </authorList>
    </citation>
    <scope>NUCLEOTIDE SEQUENCE [LARGE SCALE GENOMIC DNA]</scope>
    <source>
        <strain evidence="3 4">Neff</strain>
    </source>
</reference>
<evidence type="ECO:0000259" key="2">
    <source>
        <dbReference type="PROSITE" id="PS50018"/>
    </source>
</evidence>
<dbReference type="GeneID" id="14922122"/>
<dbReference type="Proteomes" id="UP000011083">
    <property type="component" value="Unassembled WGS sequence"/>
</dbReference>
<dbReference type="SUPFAM" id="SSF48350">
    <property type="entry name" value="GTPase activation domain, GAP"/>
    <property type="match status" value="1"/>
</dbReference>
<protein>
    <recommendedName>
        <fullName evidence="2">Ras-GAP domain-containing protein</fullName>
    </recommendedName>
</protein>
<name>L8H6T1_ACACF</name>
<sequence length="212" mass="23443">EGSPRQSLGSATSSSSSSPAVHSFECGAAPIVRVSQPGAERLLHVFTETLLEDSWDDFPLMRTMLELDMASAAPRGHEHPLSEAIVSFYTIKGKSQHLLTSSFIDQIAASPREESAVLFREESIAVRLFKAFIHQQAAHYIDYCIGNLITTVNALEKPLEIDPRNASTAEVAKNAKQLLVIAQEFLEHRHQQQVLQKLVSVFLCELPTEVAY</sequence>
<gene>
    <name evidence="3" type="ORF">ACA1_355230</name>
</gene>
<accession>L8H6T1</accession>
<dbReference type="RefSeq" id="XP_004345345.1">
    <property type="nucleotide sequence ID" value="XM_004345295.1"/>
</dbReference>
<dbReference type="AlphaFoldDB" id="L8H6T1"/>
<evidence type="ECO:0000256" key="1">
    <source>
        <dbReference type="SAM" id="MobiDB-lite"/>
    </source>
</evidence>
<feature type="non-terminal residue" evidence="3">
    <location>
        <position position="1"/>
    </location>
</feature>
<dbReference type="EMBL" id="KB007907">
    <property type="protein sequence ID" value="ELR21219.1"/>
    <property type="molecule type" value="Genomic_DNA"/>
</dbReference>
<organism evidence="3 4">
    <name type="scientific">Acanthamoeba castellanii (strain ATCC 30010 / Neff)</name>
    <dbReference type="NCBI Taxonomy" id="1257118"/>
    <lineage>
        <taxon>Eukaryota</taxon>
        <taxon>Amoebozoa</taxon>
        <taxon>Discosea</taxon>
        <taxon>Longamoebia</taxon>
        <taxon>Centramoebida</taxon>
        <taxon>Acanthamoebidae</taxon>
        <taxon>Acanthamoeba</taxon>
    </lineage>
</organism>
<proteinExistence type="predicted"/>
<dbReference type="InterPro" id="IPR008936">
    <property type="entry name" value="Rho_GTPase_activation_prot"/>
</dbReference>
<dbReference type="VEuPathDB" id="AmoebaDB:ACA1_355230"/>
<feature type="compositionally biased region" description="Low complexity" evidence="1">
    <location>
        <begin position="7"/>
        <end position="18"/>
    </location>
</feature>
<dbReference type="InterPro" id="IPR001936">
    <property type="entry name" value="RasGAP_dom"/>
</dbReference>
<keyword evidence="4" id="KW-1185">Reference proteome</keyword>
<dbReference type="PROSITE" id="PS50018">
    <property type="entry name" value="RAS_GTPASE_ACTIV_2"/>
    <property type="match status" value="1"/>
</dbReference>
<feature type="domain" description="Ras-GAP" evidence="2">
    <location>
        <begin position="77"/>
        <end position="187"/>
    </location>
</feature>
<evidence type="ECO:0000313" key="4">
    <source>
        <dbReference type="Proteomes" id="UP000011083"/>
    </source>
</evidence>